<evidence type="ECO:0000256" key="4">
    <source>
        <dbReference type="ARBA" id="ARBA00022679"/>
    </source>
</evidence>
<evidence type="ECO:0000256" key="6">
    <source>
        <dbReference type="ARBA" id="ARBA00022968"/>
    </source>
</evidence>
<name>A0ABM4C5J6_HYDVU</name>
<evidence type="ECO:0000256" key="3">
    <source>
        <dbReference type="ARBA" id="ARBA00022676"/>
    </source>
</evidence>
<evidence type="ECO:0000256" key="1">
    <source>
        <dbReference type="ARBA" id="ARBA00004606"/>
    </source>
</evidence>
<dbReference type="PANTHER" id="PTHR19297:SF191">
    <property type="entry name" value="PROTEIN XYLOSYLTRANSFERASE"/>
    <property type="match status" value="1"/>
</dbReference>
<evidence type="ECO:0000256" key="2">
    <source>
        <dbReference type="ARBA" id="ARBA00004922"/>
    </source>
</evidence>
<dbReference type="GeneID" id="136082223"/>
<sequence>MRLLWRALIILIILGIVFVLFKNQRKEKLKHIEKKRAVKSERRFNYKKHKKILTNRLKSLVAGQSLSALFPKSTEKKKTIKEFDNGNYKLHRLLFQMWDPNKQNDQANLLNCDNLISMDEKQFKQGRRFARKLNHKFYEYINVSEIYETIRHSCMPVHNIFSYKTPKYSYASYPIAYTITLDRTAEQSLRFLSSIYHHDNIYCIHPNSIFGSTYLNVFKKISDCVPNIILPDRIYGIKVKTYNRLLAQIACFKKLLNTTIPWRYGFNLPSSAFPLRNNTYFVQYLKQKPYENVVPWDIPAERFQKRFMYSFALKEIEGETLLVRTNIKKKNPPGNIKIFRKGEHFISTREFWEFLTESDIAKSFLEWAHDTKNPEDFFYASMNRYKGAPGGIPYNEEDLQQEGALQTVESENVIDLPDSDFVVNLWKSDHSIKCHGVYRGYMCIFGSADLRWLIQQDSLFAFSFDYRVDRVAIDCLTKHIQTPLLTEYNEQTNNLFS</sequence>
<evidence type="ECO:0000256" key="7">
    <source>
        <dbReference type="ARBA" id="ARBA00022989"/>
    </source>
</evidence>
<keyword evidence="3" id="KW-0328">Glycosyltransferase</keyword>
<dbReference type="Pfam" id="PF02485">
    <property type="entry name" value="Branch"/>
    <property type="match status" value="1"/>
</dbReference>
<reference evidence="13" key="1">
    <citation type="submission" date="2025-08" db="UniProtKB">
        <authorList>
            <consortium name="RefSeq"/>
        </authorList>
    </citation>
    <scope>IDENTIFICATION</scope>
</reference>
<keyword evidence="4" id="KW-0808">Transferase</keyword>
<dbReference type="Proteomes" id="UP001652625">
    <property type="component" value="Chromosome 07"/>
</dbReference>
<accession>A0ABM4C5J6</accession>
<dbReference type="InterPro" id="IPR003406">
    <property type="entry name" value="Glyco_trans_14"/>
</dbReference>
<evidence type="ECO:0000256" key="10">
    <source>
        <dbReference type="ARBA" id="ARBA00038150"/>
    </source>
</evidence>
<evidence type="ECO:0000313" key="13">
    <source>
        <dbReference type="RefSeq" id="XP_065656840.1"/>
    </source>
</evidence>
<proteinExistence type="inferred from homology"/>
<dbReference type="PANTHER" id="PTHR19297">
    <property type="entry name" value="GLYCOSYLTRANSFERASE 14 FAMILY MEMBER"/>
    <property type="match status" value="1"/>
</dbReference>
<comment type="subcellular location">
    <subcellularLocation>
        <location evidence="1">Membrane</location>
        <topology evidence="1">Single-pass type II membrane protein</topology>
    </subcellularLocation>
</comment>
<keyword evidence="7 11" id="KW-1133">Transmembrane helix</keyword>
<evidence type="ECO:0000256" key="8">
    <source>
        <dbReference type="ARBA" id="ARBA00023136"/>
    </source>
</evidence>
<gene>
    <name evidence="13" type="primary">LOC136082223</name>
</gene>
<protein>
    <submittedName>
        <fullName evidence="13">Beta-1,3-galactosyl-O-glycosyl-glycoprotein beta-1,6-N-acetylglucosaminyltransferase 4-like</fullName>
    </submittedName>
</protein>
<evidence type="ECO:0000313" key="12">
    <source>
        <dbReference type="Proteomes" id="UP001652625"/>
    </source>
</evidence>
<comment type="pathway">
    <text evidence="2">Protein modification; protein glycosylation.</text>
</comment>
<keyword evidence="8 11" id="KW-0472">Membrane</keyword>
<feature type="transmembrane region" description="Helical" evidence="11">
    <location>
        <begin position="6"/>
        <end position="21"/>
    </location>
</feature>
<keyword evidence="5 11" id="KW-0812">Transmembrane</keyword>
<keyword evidence="12" id="KW-1185">Reference proteome</keyword>
<keyword evidence="9" id="KW-0325">Glycoprotein</keyword>
<evidence type="ECO:0000256" key="9">
    <source>
        <dbReference type="ARBA" id="ARBA00023180"/>
    </source>
</evidence>
<dbReference type="RefSeq" id="XP_065656840.1">
    <property type="nucleotide sequence ID" value="XM_065800768.1"/>
</dbReference>
<organism evidence="12 13">
    <name type="scientific">Hydra vulgaris</name>
    <name type="common">Hydra</name>
    <name type="synonym">Hydra attenuata</name>
    <dbReference type="NCBI Taxonomy" id="6087"/>
    <lineage>
        <taxon>Eukaryota</taxon>
        <taxon>Metazoa</taxon>
        <taxon>Cnidaria</taxon>
        <taxon>Hydrozoa</taxon>
        <taxon>Hydroidolina</taxon>
        <taxon>Anthoathecata</taxon>
        <taxon>Aplanulata</taxon>
        <taxon>Hydridae</taxon>
        <taxon>Hydra</taxon>
    </lineage>
</organism>
<comment type="similarity">
    <text evidence="10">Belongs to the glycosyltransferase 14 family.</text>
</comment>
<evidence type="ECO:0000256" key="5">
    <source>
        <dbReference type="ARBA" id="ARBA00022692"/>
    </source>
</evidence>
<evidence type="ECO:0000256" key="11">
    <source>
        <dbReference type="SAM" id="Phobius"/>
    </source>
</evidence>
<keyword evidence="6" id="KW-0735">Signal-anchor</keyword>